<organism evidence="18 19">
    <name type="scientific">Ancylobacter defluvii</name>
    <dbReference type="NCBI Taxonomy" id="1282440"/>
    <lineage>
        <taxon>Bacteria</taxon>
        <taxon>Pseudomonadati</taxon>
        <taxon>Pseudomonadota</taxon>
        <taxon>Alphaproteobacteria</taxon>
        <taxon>Hyphomicrobiales</taxon>
        <taxon>Xanthobacteraceae</taxon>
        <taxon>Ancylobacter</taxon>
    </lineage>
</organism>
<dbReference type="InterPro" id="IPR019554">
    <property type="entry name" value="Soluble_ligand-bd"/>
</dbReference>
<evidence type="ECO:0000259" key="17">
    <source>
        <dbReference type="Pfam" id="PF22461"/>
    </source>
</evidence>
<dbReference type="Pfam" id="PF10531">
    <property type="entry name" value="SLBB"/>
    <property type="match status" value="1"/>
</dbReference>
<keyword evidence="19" id="KW-1185">Reference proteome</keyword>
<keyword evidence="12" id="KW-0564">Palmitate</keyword>
<evidence type="ECO:0000256" key="9">
    <source>
        <dbReference type="ARBA" id="ARBA00023065"/>
    </source>
</evidence>
<dbReference type="AlphaFoldDB" id="A0A9W6JUD6"/>
<dbReference type="Gene3D" id="3.30.1950.10">
    <property type="entry name" value="wza like domain"/>
    <property type="match status" value="1"/>
</dbReference>
<evidence type="ECO:0000313" key="18">
    <source>
        <dbReference type="EMBL" id="GLK83926.1"/>
    </source>
</evidence>
<dbReference type="InterPro" id="IPR003715">
    <property type="entry name" value="Poly_export_N"/>
</dbReference>
<evidence type="ECO:0000256" key="7">
    <source>
        <dbReference type="ARBA" id="ARBA00022729"/>
    </source>
</evidence>
<dbReference type="PANTHER" id="PTHR33619">
    <property type="entry name" value="POLYSACCHARIDE EXPORT PROTEIN GFCE-RELATED"/>
    <property type="match status" value="1"/>
</dbReference>
<dbReference type="InterPro" id="IPR049712">
    <property type="entry name" value="Poly_export"/>
</dbReference>
<evidence type="ECO:0000256" key="1">
    <source>
        <dbReference type="ARBA" id="ARBA00004571"/>
    </source>
</evidence>
<evidence type="ECO:0000256" key="4">
    <source>
        <dbReference type="ARBA" id="ARBA00022452"/>
    </source>
</evidence>
<evidence type="ECO:0000256" key="12">
    <source>
        <dbReference type="ARBA" id="ARBA00023139"/>
    </source>
</evidence>
<dbReference type="GO" id="GO:0015288">
    <property type="term" value="F:porin activity"/>
    <property type="evidence" value="ECO:0007669"/>
    <property type="project" value="UniProtKB-KW"/>
</dbReference>
<dbReference type="RefSeq" id="WP_213364123.1">
    <property type="nucleotide sequence ID" value="NZ_BSFM01000011.1"/>
</dbReference>
<evidence type="ECO:0000259" key="15">
    <source>
        <dbReference type="Pfam" id="PF02563"/>
    </source>
</evidence>
<dbReference type="GO" id="GO:0015159">
    <property type="term" value="F:polysaccharide transmembrane transporter activity"/>
    <property type="evidence" value="ECO:0007669"/>
    <property type="project" value="InterPro"/>
</dbReference>
<name>A0A9W6JUD6_9HYPH</name>
<evidence type="ECO:0000256" key="2">
    <source>
        <dbReference type="ARBA" id="ARBA00009450"/>
    </source>
</evidence>
<protein>
    <submittedName>
        <fullName evidence="18">Capsular polysaccharide biosynthesis protein</fullName>
    </submittedName>
</protein>
<evidence type="ECO:0000256" key="8">
    <source>
        <dbReference type="ARBA" id="ARBA00023047"/>
    </source>
</evidence>
<keyword evidence="5" id="KW-0762">Sugar transport</keyword>
<evidence type="ECO:0000256" key="13">
    <source>
        <dbReference type="ARBA" id="ARBA00023237"/>
    </source>
</evidence>
<dbReference type="GO" id="GO:0046930">
    <property type="term" value="C:pore complex"/>
    <property type="evidence" value="ECO:0007669"/>
    <property type="project" value="UniProtKB-KW"/>
</dbReference>
<evidence type="ECO:0000256" key="6">
    <source>
        <dbReference type="ARBA" id="ARBA00022692"/>
    </source>
</evidence>
<dbReference type="EMBL" id="BSFM01000011">
    <property type="protein sequence ID" value="GLK83926.1"/>
    <property type="molecule type" value="Genomic_DNA"/>
</dbReference>
<dbReference type="Proteomes" id="UP001143330">
    <property type="component" value="Unassembled WGS sequence"/>
</dbReference>
<dbReference type="Pfam" id="PF02563">
    <property type="entry name" value="Poly_export"/>
    <property type="match status" value="1"/>
</dbReference>
<evidence type="ECO:0000256" key="14">
    <source>
        <dbReference type="ARBA" id="ARBA00023288"/>
    </source>
</evidence>
<evidence type="ECO:0000256" key="11">
    <source>
        <dbReference type="ARBA" id="ARBA00023136"/>
    </source>
</evidence>
<reference evidence="18" key="2">
    <citation type="submission" date="2023-01" db="EMBL/GenBank/DDBJ databases">
        <authorList>
            <person name="Sun Q."/>
            <person name="Evtushenko L."/>
        </authorList>
    </citation>
    <scope>NUCLEOTIDE SEQUENCE</scope>
    <source>
        <strain evidence="18">VKM B-2789</strain>
    </source>
</reference>
<feature type="domain" description="SLBB" evidence="17">
    <location>
        <begin position="266"/>
        <end position="361"/>
    </location>
</feature>
<keyword evidence="3" id="KW-0813">Transport</keyword>
<dbReference type="GO" id="GO:0009279">
    <property type="term" value="C:cell outer membrane"/>
    <property type="evidence" value="ECO:0007669"/>
    <property type="project" value="UniProtKB-SubCell"/>
</dbReference>
<dbReference type="Gene3D" id="3.10.560.10">
    <property type="entry name" value="Outer membrane lipoprotein wza domain like"/>
    <property type="match status" value="2"/>
</dbReference>
<evidence type="ECO:0000256" key="10">
    <source>
        <dbReference type="ARBA" id="ARBA00023114"/>
    </source>
</evidence>
<reference evidence="18" key="1">
    <citation type="journal article" date="2014" name="Int. J. Syst. Evol. Microbiol.">
        <title>Complete genome sequence of Corynebacterium casei LMG S-19264T (=DSM 44701T), isolated from a smear-ripened cheese.</title>
        <authorList>
            <consortium name="US DOE Joint Genome Institute (JGI-PGF)"/>
            <person name="Walter F."/>
            <person name="Albersmeier A."/>
            <person name="Kalinowski J."/>
            <person name="Ruckert C."/>
        </authorList>
    </citation>
    <scope>NUCLEOTIDE SEQUENCE</scope>
    <source>
        <strain evidence="18">VKM B-2789</strain>
    </source>
</reference>
<dbReference type="PANTHER" id="PTHR33619:SF3">
    <property type="entry name" value="POLYSACCHARIDE EXPORT PROTEIN GFCE-RELATED"/>
    <property type="match status" value="1"/>
</dbReference>
<dbReference type="InterPro" id="IPR054765">
    <property type="entry name" value="SLBB_dom"/>
</dbReference>
<feature type="domain" description="Polysaccharide export protein N-terminal" evidence="15">
    <location>
        <begin position="82"/>
        <end position="174"/>
    </location>
</feature>
<sequence length="393" mass="41690">MVVWKKFPRVGVISTLLSAIILTGCSMIPSAGPNRQQISDAAKSQDPETADFLLLDVNNDVLRALSHYAPPTLEGSFGNRKRPSKYVIGVGDSVTVTIWEGAAGGLFSRPASDVLGTGSQSAAIPEQQVSKEGDISVPFAGRIIVAGKTTDQVEQAIVEKLTGKAIEPQVLVVVSKSVNNAATVIGEVNAPGRVPLSPRGERILDVIALAGGNKTPAHETFVVLDRNGASAAVPLQTVIGRRGENVFILPDDTISLIRDPQTFTAFGAATRNAQVPFDAVGISLAEALAKAGGLIDNRADPQGVYLMRFETEKIARVLKPDYAGPTYNGYVRVIYKLDMREANGILLARDFLIRNKDAIYISNAPISDLNKVLSIFSVVASPVSQATSIANGF</sequence>
<comment type="subcellular location">
    <subcellularLocation>
        <location evidence="1">Cell outer membrane</location>
        <topology evidence="1">Multi-pass membrane protein</topology>
    </subcellularLocation>
</comment>
<keyword evidence="13" id="KW-0998">Cell outer membrane</keyword>
<keyword evidence="7" id="KW-0732">Signal</keyword>
<proteinExistence type="inferred from homology"/>
<keyword evidence="9" id="KW-0406">Ion transport</keyword>
<keyword evidence="4" id="KW-1134">Transmembrane beta strand</keyword>
<accession>A0A9W6JUD6</accession>
<comment type="similarity">
    <text evidence="2">Belongs to the BexD/CtrA/VexA family.</text>
</comment>
<dbReference type="PROSITE" id="PS51257">
    <property type="entry name" value="PROKAR_LIPOPROTEIN"/>
    <property type="match status" value="1"/>
</dbReference>
<dbReference type="GO" id="GO:0006811">
    <property type="term" value="P:monoatomic ion transport"/>
    <property type="evidence" value="ECO:0007669"/>
    <property type="project" value="UniProtKB-KW"/>
</dbReference>
<evidence type="ECO:0000256" key="5">
    <source>
        <dbReference type="ARBA" id="ARBA00022597"/>
    </source>
</evidence>
<dbReference type="Pfam" id="PF22461">
    <property type="entry name" value="SLBB_2"/>
    <property type="match status" value="1"/>
</dbReference>
<keyword evidence="6" id="KW-0812">Transmembrane</keyword>
<evidence type="ECO:0000259" key="16">
    <source>
        <dbReference type="Pfam" id="PF10531"/>
    </source>
</evidence>
<keyword evidence="10" id="KW-0626">Porin</keyword>
<evidence type="ECO:0000256" key="3">
    <source>
        <dbReference type="ARBA" id="ARBA00022448"/>
    </source>
</evidence>
<keyword evidence="8" id="KW-0625">Polysaccharide transport</keyword>
<comment type="caution">
    <text evidence="18">The sequence shown here is derived from an EMBL/GenBank/DDBJ whole genome shotgun (WGS) entry which is preliminary data.</text>
</comment>
<evidence type="ECO:0000313" key="19">
    <source>
        <dbReference type="Proteomes" id="UP001143330"/>
    </source>
</evidence>
<keyword evidence="11" id="KW-0472">Membrane</keyword>
<feature type="domain" description="Soluble ligand binding" evidence="16">
    <location>
        <begin position="183"/>
        <end position="230"/>
    </location>
</feature>
<gene>
    <name evidence="18" type="ORF">GCM10017653_19960</name>
</gene>
<keyword evidence="14" id="KW-0449">Lipoprotein</keyword>